<dbReference type="KEGG" id="nmes:H9L09_18185"/>
<evidence type="ECO:0000256" key="1">
    <source>
        <dbReference type="SAM" id="MobiDB-lite"/>
    </source>
</evidence>
<sequence length="205" mass="22716">MGYTTDFIGHLDIRPALNAAEIGYLTAFTTSRRWRRPSGPYAVPPRPEEDEPAPELGHDFHVPADGQPGLWCDWQVCWDGCCLAYAGSERFSGVVEWLRYLLDHFLRPGAVVADGSVPGRVPAFDAFTFDHVLDGLVVGSRRDNKQLFGIEVVDNHVTEQVLRRADRRLRGAPPLPYETAIDRRRPAGAAGRGGQVLPFLQRPGA</sequence>
<evidence type="ECO:0000313" key="3">
    <source>
        <dbReference type="Proteomes" id="UP000515947"/>
    </source>
</evidence>
<protein>
    <submittedName>
        <fullName evidence="2">Uncharacterized protein</fullName>
    </submittedName>
</protein>
<name>A0A7G9R9V9_9ACTN</name>
<proteinExistence type="predicted"/>
<keyword evidence="3" id="KW-1185">Reference proteome</keyword>
<organism evidence="2 3">
    <name type="scientific">Nocardioides mesophilus</name>
    <dbReference type="NCBI Taxonomy" id="433659"/>
    <lineage>
        <taxon>Bacteria</taxon>
        <taxon>Bacillati</taxon>
        <taxon>Actinomycetota</taxon>
        <taxon>Actinomycetes</taxon>
        <taxon>Propionibacteriales</taxon>
        <taxon>Nocardioidaceae</taxon>
        <taxon>Nocardioides</taxon>
    </lineage>
</organism>
<reference evidence="2 3" key="1">
    <citation type="submission" date="2020-08" db="EMBL/GenBank/DDBJ databases">
        <title>Genome sequence of Nocardioides mesophilus KACC 16243T.</title>
        <authorList>
            <person name="Hyun D.-W."/>
            <person name="Bae J.-W."/>
        </authorList>
    </citation>
    <scope>NUCLEOTIDE SEQUENCE [LARGE SCALE GENOMIC DNA]</scope>
    <source>
        <strain evidence="2 3">KACC 16243</strain>
    </source>
</reference>
<feature type="region of interest" description="Disordered" evidence="1">
    <location>
        <begin position="37"/>
        <end position="59"/>
    </location>
</feature>
<dbReference type="EMBL" id="CP060713">
    <property type="protein sequence ID" value="QNN52384.1"/>
    <property type="molecule type" value="Genomic_DNA"/>
</dbReference>
<dbReference type="Proteomes" id="UP000515947">
    <property type="component" value="Chromosome"/>
</dbReference>
<gene>
    <name evidence="2" type="ORF">H9L09_18185</name>
</gene>
<evidence type="ECO:0000313" key="2">
    <source>
        <dbReference type="EMBL" id="QNN52384.1"/>
    </source>
</evidence>
<accession>A0A7G9R9V9</accession>
<dbReference type="RefSeq" id="WP_187578226.1">
    <property type="nucleotide sequence ID" value="NZ_CP060713.1"/>
</dbReference>
<dbReference type="AlphaFoldDB" id="A0A7G9R9V9"/>